<dbReference type="RefSeq" id="YP_009010416.1">
    <property type="nucleotide sequence ID" value="NC_023611.1"/>
</dbReference>
<protein>
    <submittedName>
        <fullName evidence="1">Immediate early protein ICP-46</fullName>
    </submittedName>
</protein>
<reference evidence="1 2" key="1">
    <citation type="submission" date="2013-03" db="EMBL/GenBank/DDBJ databases">
        <title>Genomic and evolutionary features of invertebrate iridoviruse.</title>
        <authorList>
            <person name="Piegu B."/>
            <person name="Guizard S."/>
            <person name="Bideshi D."/>
            <person name="Spears T."/>
            <person name="Federici B."/>
            <person name="Bigot Y."/>
        </authorList>
    </citation>
    <scope>NUCLEOTIDE SEQUENCE [LARGE SCALE GENOMIC DNA]</scope>
</reference>
<dbReference type="EMBL" id="HF920636">
    <property type="protein sequence ID" value="CCV02317.1"/>
    <property type="molecule type" value="Genomic_DNA"/>
</dbReference>
<organism evidence="1 2">
    <name type="scientific">Invertebrate iridescent virus 30</name>
    <dbReference type="NCBI Taxonomy" id="345585"/>
    <lineage>
        <taxon>Viruses</taxon>
        <taxon>Varidnaviria</taxon>
        <taxon>Bamfordvirae</taxon>
        <taxon>Nucleocytoviricota</taxon>
        <taxon>Megaviricetes</taxon>
        <taxon>Pimascovirales</taxon>
        <taxon>Pimascovirales incertae sedis</taxon>
        <taxon>Iridoviridae</taxon>
        <taxon>Betairidovirinae</taxon>
        <taxon>Chloriridovirus</taxon>
        <taxon>Chloriridovirus simulium1</taxon>
        <taxon>Invertebrate iridescent virus 22</taxon>
    </lineage>
</organism>
<dbReference type="Proteomes" id="UP000136450">
    <property type="component" value="Segment"/>
</dbReference>
<dbReference type="KEGG" id="vg:18501316"/>
<evidence type="ECO:0000313" key="1">
    <source>
        <dbReference type="EMBL" id="CCV02317.1"/>
    </source>
</evidence>
<sequence>MANTTMNSPMNYVEVVDSNEELTIQCATIKSLFELSSPTKRNDVENVQFSTDNCLFEDKLRRYRGTIIDNKTKNIVQEGSFFPYEFTHTEQEECVTKMANLKHDFKDMNIEYSYEGTIIRIFYHKKWYISTHRKLDSGRSKWGSNNSFKLLFEEGLKESYNLSLKDLFTKLNLRCQYTFMIMADKNTRFVCTPNFDKKVYFVGSNDSECNIKIDALPKPSEKFETLKEVFEFVEKMRYPFTYQGLLLVHSQGSQYRIISDEYATYFKVRNNEQSIPYRYLQLKHQNDQVSIELLKKLFPDYISTFELNEQYIVKLVDVLMSEYNKRKQRSLLPSDLTTVQQIDQKLYLFIKTKLLVLPNVTTDKILELLWLEEPSNINQMIRMMKFNELKEKKEEQKLIINMEKINLNTTPNNPIPTTSTVAPKKKKTKFTKVPIEFTCRKKLF</sequence>
<dbReference type="OrthoDB" id="7735at10239"/>
<accession>W8W1T1</accession>
<dbReference type="GeneID" id="18501316"/>
<proteinExistence type="predicted"/>
<name>W8W1T1_9VIRU</name>
<gene>
    <name evidence="1" type="primary">122R</name>
    <name evidence="1" type="ORF">IIV30_122R</name>
</gene>
<evidence type="ECO:0000313" key="2">
    <source>
        <dbReference type="Proteomes" id="UP000136450"/>
    </source>
</evidence>